<organism evidence="5 6">
    <name type="scientific">Laetiporus sulphureus 93-53</name>
    <dbReference type="NCBI Taxonomy" id="1314785"/>
    <lineage>
        <taxon>Eukaryota</taxon>
        <taxon>Fungi</taxon>
        <taxon>Dikarya</taxon>
        <taxon>Basidiomycota</taxon>
        <taxon>Agaricomycotina</taxon>
        <taxon>Agaricomycetes</taxon>
        <taxon>Polyporales</taxon>
        <taxon>Laetiporus</taxon>
    </lineage>
</organism>
<evidence type="ECO:0000256" key="2">
    <source>
        <dbReference type="ARBA" id="ARBA00022723"/>
    </source>
</evidence>
<dbReference type="GO" id="GO:0004497">
    <property type="term" value="F:monooxygenase activity"/>
    <property type="evidence" value="ECO:0007669"/>
    <property type="project" value="InterPro"/>
</dbReference>
<dbReference type="GeneID" id="63826451"/>
<dbReference type="SUPFAM" id="SSF48264">
    <property type="entry name" value="Cytochrome P450"/>
    <property type="match status" value="1"/>
</dbReference>
<reference evidence="5 6" key="1">
    <citation type="journal article" date="2016" name="Mol. Biol. Evol.">
        <title>Comparative Genomics of Early-Diverging Mushroom-Forming Fungi Provides Insights into the Origins of Lignocellulose Decay Capabilities.</title>
        <authorList>
            <person name="Nagy L.G."/>
            <person name="Riley R."/>
            <person name="Tritt A."/>
            <person name="Adam C."/>
            <person name="Daum C."/>
            <person name="Floudas D."/>
            <person name="Sun H."/>
            <person name="Yadav J.S."/>
            <person name="Pangilinan J."/>
            <person name="Larsson K.H."/>
            <person name="Matsuura K."/>
            <person name="Barry K."/>
            <person name="Labutti K."/>
            <person name="Kuo R."/>
            <person name="Ohm R.A."/>
            <person name="Bhattacharya S.S."/>
            <person name="Shirouzu T."/>
            <person name="Yoshinaga Y."/>
            <person name="Martin F.M."/>
            <person name="Grigoriev I.V."/>
            <person name="Hibbett D.S."/>
        </authorList>
    </citation>
    <scope>NUCLEOTIDE SEQUENCE [LARGE SCALE GENOMIC DNA]</scope>
    <source>
        <strain evidence="5 6">93-53</strain>
    </source>
</reference>
<sequence>MSLLITTDTTTVASLLCLFSVLLLSIAYPNRYIGTYPRPELLGPIGFPIVGNLFQVYPWRTRFLLWLQRMHSEFGPLWTFTMPPWGRGVIINRPEWLAHVKHLEVDIQKYSRVPVSITIFSEFPGKNTPLASEGAEWRLAQRTVFPIFTHRSFSDHVAIAMHEIILVTRALLRSASMECVPIDWNDLAGHVAIAISCKSSLSINTGLLTEDVDCMKKSNAIRDALSILNRTSSSRLLNPFWMITEKFNGIANEVDHARSTVRDYVAKVVHDRQSATTDVNFDIPADFLGQLARKPDNDPMRMRDILVTLLFAGQDKIQNALGRSLHELLKTPCWVGRMREEALQNAPEGSRILYSDLMVSRYHVHLAVFYETVRLWPGLSNNACVALCDDILPAIPEHGLPEVKIEKGDRLFSSDYIMMRDKAIWGADAGVFNPGRHLNADGQFVKPAASIFVGFGAGPRL</sequence>
<evidence type="ECO:0000256" key="4">
    <source>
        <dbReference type="ARBA" id="ARBA00023004"/>
    </source>
</evidence>
<evidence type="ECO:0000313" key="6">
    <source>
        <dbReference type="Proteomes" id="UP000076871"/>
    </source>
</evidence>
<dbReference type="OrthoDB" id="1470350at2759"/>
<evidence type="ECO:0000313" key="5">
    <source>
        <dbReference type="EMBL" id="KZT04146.1"/>
    </source>
</evidence>
<dbReference type="Gene3D" id="1.10.630.10">
    <property type="entry name" value="Cytochrome P450"/>
    <property type="match status" value="1"/>
</dbReference>
<dbReference type="GO" id="GO:0016705">
    <property type="term" value="F:oxidoreductase activity, acting on paired donors, with incorporation or reduction of molecular oxygen"/>
    <property type="evidence" value="ECO:0007669"/>
    <property type="project" value="InterPro"/>
</dbReference>
<keyword evidence="2" id="KW-0479">Metal-binding</keyword>
<dbReference type="InParanoid" id="A0A165D4Q2"/>
<evidence type="ECO:0000256" key="1">
    <source>
        <dbReference type="ARBA" id="ARBA00010617"/>
    </source>
</evidence>
<name>A0A165D4Q2_9APHY</name>
<feature type="non-terminal residue" evidence="5">
    <location>
        <position position="461"/>
    </location>
</feature>
<keyword evidence="4" id="KW-0408">Iron</keyword>
<dbReference type="PANTHER" id="PTHR24296">
    <property type="entry name" value="CYTOCHROME P450"/>
    <property type="match status" value="1"/>
</dbReference>
<dbReference type="EMBL" id="KV427638">
    <property type="protein sequence ID" value="KZT04146.1"/>
    <property type="molecule type" value="Genomic_DNA"/>
</dbReference>
<protein>
    <submittedName>
        <fullName evidence="5">Cytochrome P450</fullName>
    </submittedName>
</protein>
<dbReference type="AlphaFoldDB" id="A0A165D4Q2"/>
<comment type="similarity">
    <text evidence="1">Belongs to the cytochrome P450 family.</text>
</comment>
<dbReference type="STRING" id="1314785.A0A165D4Q2"/>
<gene>
    <name evidence="5" type="ORF">LAESUDRAFT_728353</name>
</gene>
<dbReference type="GO" id="GO:0020037">
    <property type="term" value="F:heme binding"/>
    <property type="evidence" value="ECO:0007669"/>
    <property type="project" value="InterPro"/>
</dbReference>
<keyword evidence="6" id="KW-1185">Reference proteome</keyword>
<accession>A0A165D4Q2</accession>
<keyword evidence="3" id="KW-0560">Oxidoreductase</keyword>
<proteinExistence type="inferred from homology"/>
<evidence type="ECO:0000256" key="3">
    <source>
        <dbReference type="ARBA" id="ARBA00023002"/>
    </source>
</evidence>
<dbReference type="Pfam" id="PF00067">
    <property type="entry name" value="p450"/>
    <property type="match status" value="1"/>
</dbReference>
<dbReference type="InterPro" id="IPR001128">
    <property type="entry name" value="Cyt_P450"/>
</dbReference>
<dbReference type="RefSeq" id="XP_040761886.1">
    <property type="nucleotide sequence ID" value="XM_040909422.1"/>
</dbReference>
<dbReference type="InterPro" id="IPR036396">
    <property type="entry name" value="Cyt_P450_sf"/>
</dbReference>
<dbReference type="GO" id="GO:0005506">
    <property type="term" value="F:iron ion binding"/>
    <property type="evidence" value="ECO:0007669"/>
    <property type="project" value="InterPro"/>
</dbReference>
<dbReference type="Proteomes" id="UP000076871">
    <property type="component" value="Unassembled WGS sequence"/>
</dbReference>